<evidence type="ECO:0000256" key="1">
    <source>
        <dbReference type="ARBA" id="ARBA00004123"/>
    </source>
</evidence>
<evidence type="ECO:0000256" key="9">
    <source>
        <dbReference type="PROSITE-ProRule" id="PRU00042"/>
    </source>
</evidence>
<dbReference type="SMART" id="SM00355">
    <property type="entry name" value="ZnF_C2H2"/>
    <property type="match status" value="3"/>
</dbReference>
<feature type="compositionally biased region" description="Low complexity" evidence="10">
    <location>
        <begin position="347"/>
        <end position="359"/>
    </location>
</feature>
<evidence type="ECO:0000256" key="2">
    <source>
        <dbReference type="ARBA" id="ARBA00022491"/>
    </source>
</evidence>
<dbReference type="PROSITE" id="PS00028">
    <property type="entry name" value="ZINC_FINGER_C2H2_1"/>
    <property type="match status" value="3"/>
</dbReference>
<feature type="domain" description="C2H2-type" evidence="11">
    <location>
        <begin position="62"/>
        <end position="91"/>
    </location>
</feature>
<evidence type="ECO:0000256" key="5">
    <source>
        <dbReference type="ARBA" id="ARBA00022771"/>
    </source>
</evidence>
<feature type="region of interest" description="Disordered" evidence="10">
    <location>
        <begin position="588"/>
        <end position="643"/>
    </location>
</feature>
<feature type="compositionally biased region" description="Low complexity" evidence="10">
    <location>
        <begin position="597"/>
        <end position="632"/>
    </location>
</feature>
<protein>
    <recommendedName>
        <fullName evidence="11">C2H2-type domain-containing protein</fullName>
    </recommendedName>
</protein>
<dbReference type="GO" id="GO:0008270">
    <property type="term" value="F:zinc ion binding"/>
    <property type="evidence" value="ECO:0007669"/>
    <property type="project" value="UniProtKB-KW"/>
</dbReference>
<proteinExistence type="inferred from homology"/>
<feature type="compositionally biased region" description="Polar residues" evidence="10">
    <location>
        <begin position="153"/>
        <end position="165"/>
    </location>
</feature>
<dbReference type="FunCoup" id="A0A0D0E1F2">
    <property type="interactions" value="171"/>
</dbReference>
<reference evidence="12 13" key="1">
    <citation type="submission" date="2014-04" db="EMBL/GenBank/DDBJ databases">
        <authorList>
            <consortium name="DOE Joint Genome Institute"/>
            <person name="Kuo A."/>
            <person name="Kohler A."/>
            <person name="Jargeat P."/>
            <person name="Nagy L.G."/>
            <person name="Floudas D."/>
            <person name="Copeland A."/>
            <person name="Barry K.W."/>
            <person name="Cichocki N."/>
            <person name="Veneault-Fourrey C."/>
            <person name="LaButti K."/>
            <person name="Lindquist E.A."/>
            <person name="Lipzen A."/>
            <person name="Lundell T."/>
            <person name="Morin E."/>
            <person name="Murat C."/>
            <person name="Sun H."/>
            <person name="Tunlid A."/>
            <person name="Henrissat B."/>
            <person name="Grigoriev I.V."/>
            <person name="Hibbett D.S."/>
            <person name="Martin F."/>
            <person name="Nordberg H.P."/>
            <person name="Cantor M.N."/>
            <person name="Hua S.X."/>
        </authorList>
    </citation>
    <scope>NUCLEOTIDE SEQUENCE [LARGE SCALE GENOMIC DNA]</scope>
    <source>
        <strain evidence="12 13">Ve08.2h10</strain>
    </source>
</reference>
<feature type="compositionally biased region" description="Low complexity" evidence="10">
    <location>
        <begin position="462"/>
        <end position="480"/>
    </location>
</feature>
<dbReference type="PROSITE" id="PS50157">
    <property type="entry name" value="ZINC_FINGER_C2H2_2"/>
    <property type="match status" value="3"/>
</dbReference>
<dbReference type="PANTHER" id="PTHR47257:SF1">
    <property type="entry name" value="PH-RESPONSE TRANSCRIPTION FACTOR PACC_RIM101"/>
    <property type="match status" value="1"/>
</dbReference>
<evidence type="ECO:0000256" key="10">
    <source>
        <dbReference type="SAM" id="MobiDB-lite"/>
    </source>
</evidence>
<feature type="region of interest" description="Disordered" evidence="10">
    <location>
        <begin position="1"/>
        <end position="23"/>
    </location>
</feature>
<keyword evidence="3" id="KW-0479">Metal-binding</keyword>
<dbReference type="InterPro" id="IPR013087">
    <property type="entry name" value="Znf_C2H2_type"/>
</dbReference>
<reference evidence="13" key="2">
    <citation type="submission" date="2015-01" db="EMBL/GenBank/DDBJ databases">
        <title>Evolutionary Origins and Diversification of the Mycorrhizal Mutualists.</title>
        <authorList>
            <consortium name="DOE Joint Genome Institute"/>
            <consortium name="Mycorrhizal Genomics Consortium"/>
            <person name="Kohler A."/>
            <person name="Kuo A."/>
            <person name="Nagy L.G."/>
            <person name="Floudas D."/>
            <person name="Copeland A."/>
            <person name="Barry K.W."/>
            <person name="Cichocki N."/>
            <person name="Veneault-Fourrey C."/>
            <person name="LaButti K."/>
            <person name="Lindquist E.A."/>
            <person name="Lipzen A."/>
            <person name="Lundell T."/>
            <person name="Morin E."/>
            <person name="Murat C."/>
            <person name="Riley R."/>
            <person name="Ohm R."/>
            <person name="Sun H."/>
            <person name="Tunlid A."/>
            <person name="Henrissat B."/>
            <person name="Grigoriev I.V."/>
            <person name="Hibbett D.S."/>
            <person name="Martin F."/>
        </authorList>
    </citation>
    <scope>NUCLEOTIDE SEQUENCE [LARGE SCALE GENOMIC DNA]</scope>
    <source>
        <strain evidence="13">Ve08.2h10</strain>
    </source>
</reference>
<evidence type="ECO:0000256" key="6">
    <source>
        <dbReference type="ARBA" id="ARBA00022833"/>
    </source>
</evidence>
<dbReference type="SUPFAM" id="SSF57667">
    <property type="entry name" value="beta-beta-alpha zinc fingers"/>
    <property type="match status" value="2"/>
</dbReference>
<feature type="compositionally biased region" description="Polar residues" evidence="10">
    <location>
        <begin position="432"/>
        <end position="451"/>
    </location>
</feature>
<dbReference type="Pfam" id="PF21816">
    <property type="entry name" value="Zap1_zf1"/>
    <property type="match status" value="1"/>
</dbReference>
<feature type="region of interest" description="Disordered" evidence="10">
    <location>
        <begin position="138"/>
        <end position="208"/>
    </location>
</feature>
<feature type="domain" description="C2H2-type" evidence="11">
    <location>
        <begin position="26"/>
        <end position="56"/>
    </location>
</feature>
<organism evidence="12 13">
    <name type="scientific">Paxillus rubicundulus Ve08.2h10</name>
    <dbReference type="NCBI Taxonomy" id="930991"/>
    <lineage>
        <taxon>Eukaryota</taxon>
        <taxon>Fungi</taxon>
        <taxon>Dikarya</taxon>
        <taxon>Basidiomycota</taxon>
        <taxon>Agaricomycotina</taxon>
        <taxon>Agaricomycetes</taxon>
        <taxon>Agaricomycetidae</taxon>
        <taxon>Boletales</taxon>
        <taxon>Paxilineae</taxon>
        <taxon>Paxillaceae</taxon>
        <taxon>Paxillus</taxon>
    </lineage>
</organism>
<feature type="compositionally biased region" description="Polar residues" evidence="10">
    <location>
        <begin position="386"/>
        <end position="415"/>
    </location>
</feature>
<dbReference type="AlphaFoldDB" id="A0A0D0E1F2"/>
<dbReference type="Pfam" id="PF00096">
    <property type="entry name" value="zf-C2H2"/>
    <property type="match status" value="1"/>
</dbReference>
<dbReference type="Proteomes" id="UP000054538">
    <property type="component" value="Unassembled WGS sequence"/>
</dbReference>
<keyword evidence="7" id="KW-0539">Nucleus</keyword>
<dbReference type="STRING" id="930991.A0A0D0E1F2"/>
<dbReference type="InterPro" id="IPR050806">
    <property type="entry name" value="pacC/RIM101"/>
</dbReference>
<gene>
    <name evidence="12" type="ORF">PAXRUDRAFT_828323</name>
</gene>
<dbReference type="InParanoid" id="A0A0D0E1F2"/>
<evidence type="ECO:0000313" key="12">
    <source>
        <dbReference type="EMBL" id="KIK94114.1"/>
    </source>
</evidence>
<dbReference type="GO" id="GO:0045944">
    <property type="term" value="P:positive regulation of transcription by RNA polymerase II"/>
    <property type="evidence" value="ECO:0007669"/>
    <property type="project" value="TreeGrafter"/>
</dbReference>
<evidence type="ECO:0000256" key="3">
    <source>
        <dbReference type="ARBA" id="ARBA00022723"/>
    </source>
</evidence>
<dbReference type="InterPro" id="IPR048420">
    <property type="entry name" value="Zap1-like_Znf1"/>
</dbReference>
<feature type="region of interest" description="Disordered" evidence="10">
    <location>
        <begin position="347"/>
        <end position="484"/>
    </location>
</feature>
<dbReference type="InterPro" id="IPR036236">
    <property type="entry name" value="Znf_C2H2_sf"/>
</dbReference>
<evidence type="ECO:0000256" key="8">
    <source>
        <dbReference type="ARBA" id="ARBA00038089"/>
    </source>
</evidence>
<dbReference type="PANTHER" id="PTHR47257">
    <property type="entry name" value="PH-RESPONSE TRANSCRIPTION FACTOR PACC/RIM101"/>
    <property type="match status" value="1"/>
</dbReference>
<sequence>MHSDSPPSVDPPPQHTPPPSPPHDSFVCQWADCSSPFSDPELLYNHLCNDHIGRKSTNNLCLTCRWKDCGTSCAKRDHITSHLRVHTPLKPHVCEICKKSFKRPQDLKKHEKIHTEEHHAQHKHSKAITVNDPVYVSRVRGDAPPHKGALNKPLSTKPSSPQFNSLPPKVPFARARPYADSAVQGSHYDALPTPSPELEHTTHPSRHLPGSAYELFLQNQVPSWEATKNSSQNTSAPRNKRSYDYEVDELFSDMKKRKVNPSYDTHMAERLNNIVYAHDVNQYDFNPRSVSFDVRTPEELAAVNEFLITLGRDVTAPGHRSAQDQVSSDRFSPSSYFDAENLNQLGLSGMPGLPGSGQSFTHDAAYSQPTHQYPSSAYPSPARSSNTVQQSHYGSTYPSLNSSASANYSTEQFAPSHNRRVSAPRTHDFALNHSSPSAYTQPVYQPTSSQGHFHPTPPLDPTSPHSSSSTPSNATPPHHTSIPDPFVQFDYVRVPRGAAPPVQLAAPDYLGKSIHTVMNPLKTAPGSVPDPVEPKLPARGSLADLSSLTSSVIPSSPLASSSKLYPLLLPEDSDLKLPSLKPDAGPFKLPSISEMCRSPSPASAPRSPTTSRGTTPSSTTSSPVTSHTVLPSLGSITQSSESDELAKKVGKIEIAHINKEISTQERRRHAELIRNLLVRINEDYRARNGMQKMVRETESPNSSIQGPSVDVEMVAA</sequence>
<comment type="similarity">
    <text evidence="8">Belongs to the pacC/RIM101 family.</text>
</comment>
<feature type="domain" description="C2H2-type" evidence="11">
    <location>
        <begin position="92"/>
        <end position="119"/>
    </location>
</feature>
<keyword evidence="2" id="KW-0678">Repressor</keyword>
<dbReference type="EMBL" id="KN825129">
    <property type="protein sequence ID" value="KIK94114.1"/>
    <property type="molecule type" value="Genomic_DNA"/>
</dbReference>
<evidence type="ECO:0000256" key="7">
    <source>
        <dbReference type="ARBA" id="ARBA00023242"/>
    </source>
</evidence>
<name>A0A0D0E1F2_9AGAM</name>
<keyword evidence="4" id="KW-0677">Repeat</keyword>
<feature type="compositionally biased region" description="Pro residues" evidence="10">
    <location>
        <begin position="8"/>
        <end position="22"/>
    </location>
</feature>
<evidence type="ECO:0000256" key="4">
    <source>
        <dbReference type="ARBA" id="ARBA00022737"/>
    </source>
</evidence>
<dbReference type="OrthoDB" id="6155966at2759"/>
<evidence type="ECO:0000259" key="11">
    <source>
        <dbReference type="PROSITE" id="PS50157"/>
    </source>
</evidence>
<accession>A0A0D0E1F2</accession>
<feature type="compositionally biased region" description="Low complexity" evidence="10">
    <location>
        <begin position="373"/>
        <end position="385"/>
    </location>
</feature>
<dbReference type="FunFam" id="3.30.160.60:FF:002343">
    <property type="entry name" value="Zinc finger protein 33A"/>
    <property type="match status" value="1"/>
</dbReference>
<dbReference type="GO" id="GO:0005634">
    <property type="term" value="C:nucleus"/>
    <property type="evidence" value="ECO:0007669"/>
    <property type="project" value="UniProtKB-SubCell"/>
</dbReference>
<keyword evidence="5 9" id="KW-0863">Zinc-finger</keyword>
<dbReference type="Gene3D" id="3.30.160.60">
    <property type="entry name" value="Classic Zinc Finger"/>
    <property type="match status" value="2"/>
</dbReference>
<evidence type="ECO:0000313" key="13">
    <source>
        <dbReference type="Proteomes" id="UP000054538"/>
    </source>
</evidence>
<keyword evidence="6" id="KW-0862">Zinc</keyword>
<keyword evidence="13" id="KW-1185">Reference proteome</keyword>
<dbReference type="HOGENOM" id="CLU_024218_0_0_1"/>
<comment type="subcellular location">
    <subcellularLocation>
        <location evidence="1">Nucleus</location>
    </subcellularLocation>
</comment>